<name>A0A2V1JR90_EUBRA</name>
<dbReference type="CDD" id="cd00564">
    <property type="entry name" value="TMP_TenI"/>
    <property type="match status" value="1"/>
</dbReference>
<dbReference type="InterPro" id="IPR013785">
    <property type="entry name" value="Aldolase_TIM"/>
</dbReference>
<dbReference type="PANTHER" id="PTHR20857:SF15">
    <property type="entry name" value="THIAMINE-PHOSPHATE SYNTHASE"/>
    <property type="match status" value="1"/>
</dbReference>
<dbReference type="Proteomes" id="UP000245288">
    <property type="component" value="Unassembled WGS sequence"/>
</dbReference>
<dbReference type="EMBL" id="JRFU01000135">
    <property type="protein sequence ID" value="PWE86015.1"/>
    <property type="molecule type" value="Genomic_DNA"/>
</dbReference>
<protein>
    <recommendedName>
        <fullName evidence="3">Thiamine phosphate synthase/TenI domain-containing protein</fullName>
    </recommendedName>
</protein>
<dbReference type="InterPro" id="IPR036206">
    <property type="entry name" value="ThiamineP_synth_sf"/>
</dbReference>
<keyword evidence="2" id="KW-0784">Thiamine biosynthesis</keyword>
<accession>A0A2V1JR90</accession>
<dbReference type="InterPro" id="IPR022998">
    <property type="entry name" value="ThiamineP_synth_TenI"/>
</dbReference>
<comment type="pathway">
    <text evidence="1">Cofactor biosynthesis; thiamine diphosphate biosynthesis.</text>
</comment>
<dbReference type="SUPFAM" id="SSF51391">
    <property type="entry name" value="Thiamin phosphate synthase"/>
    <property type="match status" value="1"/>
</dbReference>
<dbReference type="Pfam" id="PF02581">
    <property type="entry name" value="TMP-TENI"/>
    <property type="match status" value="1"/>
</dbReference>
<evidence type="ECO:0000259" key="3">
    <source>
        <dbReference type="Pfam" id="PF02581"/>
    </source>
</evidence>
<dbReference type="AlphaFoldDB" id="A0A2V1JR90"/>
<evidence type="ECO:0000313" key="5">
    <source>
        <dbReference type="Proteomes" id="UP000245288"/>
    </source>
</evidence>
<evidence type="ECO:0000256" key="2">
    <source>
        <dbReference type="ARBA" id="ARBA00022977"/>
    </source>
</evidence>
<proteinExistence type="predicted"/>
<dbReference type="PANTHER" id="PTHR20857">
    <property type="entry name" value="THIAMINE-PHOSPHATE PYROPHOSPHORYLASE"/>
    <property type="match status" value="1"/>
</dbReference>
<sequence>MATQNSNFPILAVSNRHLAAHPFLDQIERVCQAHPAALILREKDLPAEDYKTLAIRVLPICQQYNVSCILHTFWQDALALGCTCIHLPLPLLRSLAGADGTALEKLAGFSVIGTSVHSVDEALEAERLGATYVAAGHIYVTDCKKGLAPRGLKFLQTVCKSVSLSVYGIGGIKFDPAQWQELESAGAAGGCIMSGMMEL</sequence>
<dbReference type="Gene3D" id="3.20.20.70">
    <property type="entry name" value="Aldolase class I"/>
    <property type="match status" value="1"/>
</dbReference>
<dbReference type="GO" id="GO:0005737">
    <property type="term" value="C:cytoplasm"/>
    <property type="evidence" value="ECO:0007669"/>
    <property type="project" value="TreeGrafter"/>
</dbReference>
<dbReference type="GO" id="GO:0009228">
    <property type="term" value="P:thiamine biosynthetic process"/>
    <property type="evidence" value="ECO:0007669"/>
    <property type="project" value="UniProtKB-KW"/>
</dbReference>
<keyword evidence="5" id="KW-1185">Reference proteome</keyword>
<organism evidence="4 5">
    <name type="scientific">Eubacterium ramulus</name>
    <dbReference type="NCBI Taxonomy" id="39490"/>
    <lineage>
        <taxon>Bacteria</taxon>
        <taxon>Bacillati</taxon>
        <taxon>Bacillota</taxon>
        <taxon>Clostridia</taxon>
        <taxon>Eubacteriales</taxon>
        <taxon>Eubacteriaceae</taxon>
        <taxon>Eubacterium</taxon>
    </lineage>
</organism>
<evidence type="ECO:0000256" key="1">
    <source>
        <dbReference type="ARBA" id="ARBA00004948"/>
    </source>
</evidence>
<evidence type="ECO:0000313" key="4">
    <source>
        <dbReference type="EMBL" id="PWE86015.1"/>
    </source>
</evidence>
<feature type="domain" description="Thiamine phosphate synthase/TenI" evidence="3">
    <location>
        <begin position="11"/>
        <end position="195"/>
    </location>
</feature>
<comment type="caution">
    <text evidence="4">The sequence shown here is derived from an EMBL/GenBank/DDBJ whole genome shotgun (WGS) entry which is preliminary data.</text>
</comment>
<gene>
    <name evidence="4" type="ORF">LG34_12260</name>
</gene>
<dbReference type="GO" id="GO:0004789">
    <property type="term" value="F:thiamine-phosphate diphosphorylase activity"/>
    <property type="evidence" value="ECO:0007669"/>
    <property type="project" value="TreeGrafter"/>
</dbReference>
<reference evidence="4 5" key="1">
    <citation type="submission" date="2014-09" db="EMBL/GenBank/DDBJ databases">
        <title>Butyrate-producing bacteria isolated from human gut.</title>
        <authorList>
            <person name="Zhang Q."/>
            <person name="Zhao L."/>
        </authorList>
    </citation>
    <scope>NUCLEOTIDE SEQUENCE [LARGE SCALE GENOMIC DNA]</scope>
    <source>
        <strain evidence="4 5">21</strain>
    </source>
</reference>
<dbReference type="OrthoDB" id="9815348at2"/>